<dbReference type="Pfam" id="PF00847">
    <property type="entry name" value="AP2"/>
    <property type="match status" value="1"/>
</dbReference>
<dbReference type="GO" id="GO:0005634">
    <property type="term" value="C:nucleus"/>
    <property type="evidence" value="ECO:0007669"/>
    <property type="project" value="UniProtKB-SubCell"/>
</dbReference>
<dbReference type="PANTHER" id="PTHR31194">
    <property type="entry name" value="SHN SHINE , DNA BINDING / TRANSCRIPTION FACTOR"/>
    <property type="match status" value="1"/>
</dbReference>
<dbReference type="PANTHER" id="PTHR31194:SF140">
    <property type="entry name" value="ETHYLENE-RESPONSIVE TRANSCRIPTION FACTOR CRF2"/>
    <property type="match status" value="1"/>
</dbReference>
<evidence type="ECO:0000313" key="8">
    <source>
        <dbReference type="EMBL" id="KAF9614581.1"/>
    </source>
</evidence>
<accession>A0A835IB44</accession>
<dbReference type="PIRSF" id="PIRSF038123">
    <property type="entry name" value="PTI6"/>
    <property type="match status" value="1"/>
</dbReference>
<dbReference type="InterPro" id="IPR036955">
    <property type="entry name" value="AP2/ERF_dom_sf"/>
</dbReference>
<evidence type="ECO:0000259" key="7">
    <source>
        <dbReference type="PROSITE" id="PS51032"/>
    </source>
</evidence>
<feature type="region of interest" description="Disordered" evidence="6">
    <location>
        <begin position="1"/>
        <end position="21"/>
    </location>
</feature>
<dbReference type="GO" id="GO:0003677">
    <property type="term" value="F:DNA binding"/>
    <property type="evidence" value="ECO:0007669"/>
    <property type="project" value="UniProtKB-KW"/>
</dbReference>
<dbReference type="InterPro" id="IPR016177">
    <property type="entry name" value="DNA-bd_dom_sf"/>
</dbReference>
<dbReference type="Gene3D" id="3.30.730.10">
    <property type="entry name" value="AP2/ERF domain"/>
    <property type="match status" value="1"/>
</dbReference>
<evidence type="ECO:0000256" key="5">
    <source>
        <dbReference type="ARBA" id="ARBA00023242"/>
    </source>
</evidence>
<dbReference type="SUPFAM" id="SSF54171">
    <property type="entry name" value="DNA-binding domain"/>
    <property type="match status" value="1"/>
</dbReference>
<evidence type="ECO:0000256" key="3">
    <source>
        <dbReference type="ARBA" id="ARBA00023125"/>
    </source>
</evidence>
<evidence type="ECO:0000256" key="1">
    <source>
        <dbReference type="ARBA" id="ARBA00004123"/>
    </source>
</evidence>
<reference evidence="8 9" key="1">
    <citation type="submission" date="2020-10" db="EMBL/GenBank/DDBJ databases">
        <title>The Coptis chinensis genome and diversification of protoberbering-type alkaloids.</title>
        <authorList>
            <person name="Wang B."/>
            <person name="Shu S."/>
            <person name="Song C."/>
            <person name="Liu Y."/>
        </authorList>
    </citation>
    <scope>NUCLEOTIDE SEQUENCE [LARGE SCALE GENOMIC DNA]</scope>
    <source>
        <strain evidence="8">HL-2020</strain>
        <tissue evidence="8">Leaf</tissue>
    </source>
</reference>
<evidence type="ECO:0000313" key="9">
    <source>
        <dbReference type="Proteomes" id="UP000631114"/>
    </source>
</evidence>
<dbReference type="GO" id="GO:0003700">
    <property type="term" value="F:DNA-binding transcription factor activity"/>
    <property type="evidence" value="ECO:0007669"/>
    <property type="project" value="InterPro"/>
</dbReference>
<dbReference type="AlphaFoldDB" id="A0A835IB44"/>
<dbReference type="OrthoDB" id="1933652at2759"/>
<keyword evidence="2" id="KW-0805">Transcription regulation</keyword>
<evidence type="ECO:0000256" key="2">
    <source>
        <dbReference type="ARBA" id="ARBA00023015"/>
    </source>
</evidence>
<dbReference type="FunFam" id="3.30.730.10:FF:000001">
    <property type="entry name" value="Ethylene-responsive transcription factor 2"/>
    <property type="match status" value="1"/>
</dbReference>
<dbReference type="SMART" id="SM00380">
    <property type="entry name" value="AP2"/>
    <property type="match status" value="1"/>
</dbReference>
<gene>
    <name evidence="8" type="ORF">IFM89_019328</name>
</gene>
<comment type="subcellular location">
    <subcellularLocation>
        <location evidence="1">Nucleus</location>
    </subcellularLocation>
</comment>
<dbReference type="PRINTS" id="PR00367">
    <property type="entry name" value="ETHRSPELEMNT"/>
</dbReference>
<keyword evidence="4" id="KW-0804">Transcription</keyword>
<dbReference type="Proteomes" id="UP000631114">
    <property type="component" value="Unassembled WGS sequence"/>
</dbReference>
<keyword evidence="3" id="KW-0238">DNA-binding</keyword>
<dbReference type="InterPro" id="IPR001471">
    <property type="entry name" value="AP2/ERF_dom"/>
</dbReference>
<dbReference type="PROSITE" id="PS51032">
    <property type="entry name" value="AP2_ERF"/>
    <property type="match status" value="1"/>
</dbReference>
<organism evidence="8 9">
    <name type="scientific">Coptis chinensis</name>
    <dbReference type="NCBI Taxonomy" id="261450"/>
    <lineage>
        <taxon>Eukaryota</taxon>
        <taxon>Viridiplantae</taxon>
        <taxon>Streptophyta</taxon>
        <taxon>Embryophyta</taxon>
        <taxon>Tracheophyta</taxon>
        <taxon>Spermatophyta</taxon>
        <taxon>Magnoliopsida</taxon>
        <taxon>Ranunculales</taxon>
        <taxon>Ranunculaceae</taxon>
        <taxon>Coptidoideae</taxon>
        <taxon>Coptis</taxon>
    </lineage>
</organism>
<dbReference type="EMBL" id="JADFTS010000003">
    <property type="protein sequence ID" value="KAF9614581.1"/>
    <property type="molecule type" value="Genomic_DNA"/>
</dbReference>
<keyword evidence="9" id="KW-1185">Reference proteome</keyword>
<dbReference type="InterPro" id="IPR050913">
    <property type="entry name" value="AP2/ERF_ERF"/>
</dbReference>
<dbReference type="CDD" id="cd00018">
    <property type="entry name" value="AP2"/>
    <property type="match status" value="1"/>
</dbReference>
<sequence length="152" mass="17592">MRKTVRISVTDENATDSSSDEDEIFSRRRVKKYINEINIETNCFRNVCKSTGFIGNEDIKNVVEEKEVSAIMKQFNLVNGEKKKYRGVRQRPWGKWAAEIRNPFKKARVWLGTFETAEEAAMIYDKAAISIRGSKAKPTLFHLFLQQNPSQK</sequence>
<keyword evidence="5" id="KW-0539">Nucleus</keyword>
<evidence type="ECO:0000256" key="6">
    <source>
        <dbReference type="SAM" id="MobiDB-lite"/>
    </source>
</evidence>
<name>A0A835IB44_9MAGN</name>
<protein>
    <recommendedName>
        <fullName evidence="7">AP2/ERF domain-containing protein</fullName>
    </recommendedName>
</protein>
<proteinExistence type="predicted"/>
<comment type="caution">
    <text evidence="8">The sequence shown here is derived from an EMBL/GenBank/DDBJ whole genome shotgun (WGS) entry which is preliminary data.</text>
</comment>
<feature type="domain" description="AP2/ERF" evidence="7">
    <location>
        <begin position="84"/>
        <end position="142"/>
    </location>
</feature>
<evidence type="ECO:0000256" key="4">
    <source>
        <dbReference type="ARBA" id="ARBA00023163"/>
    </source>
</evidence>